<keyword evidence="11" id="KW-0675">Receptor</keyword>
<dbReference type="PANTHER" id="PTHR48052">
    <property type="entry name" value="UNNAMED PRODUCT"/>
    <property type="match status" value="1"/>
</dbReference>
<comment type="similarity">
    <text evidence="2">Belongs to the LOB domain-containing protein family.</text>
</comment>
<evidence type="ECO:0000256" key="13">
    <source>
        <dbReference type="SAM" id="MobiDB-lite"/>
    </source>
</evidence>
<keyword evidence="6 14" id="KW-0812">Transmembrane</keyword>
<evidence type="ECO:0000256" key="14">
    <source>
        <dbReference type="SAM" id="Phobius"/>
    </source>
</evidence>
<dbReference type="PANTHER" id="PTHR48052:SF29">
    <property type="entry name" value="PROTEIN KINASE DOMAIN-CONTAINING PROTEIN"/>
    <property type="match status" value="1"/>
</dbReference>
<dbReference type="FunFam" id="3.80.10.10:FF:000041">
    <property type="entry name" value="LRR receptor-like serine/threonine-protein kinase ERECTA"/>
    <property type="match status" value="1"/>
</dbReference>
<evidence type="ECO:0000256" key="6">
    <source>
        <dbReference type="ARBA" id="ARBA00022692"/>
    </source>
</evidence>
<keyword evidence="18" id="KW-1185">Reference proteome</keyword>
<feature type="region of interest" description="Disordered" evidence="13">
    <location>
        <begin position="820"/>
        <end position="840"/>
    </location>
</feature>
<keyword evidence="8" id="KW-0677">Repeat</keyword>
<dbReference type="PROSITE" id="PS51450">
    <property type="entry name" value="LRR"/>
    <property type="match status" value="1"/>
</dbReference>
<name>A0A498IHZ8_MALDO</name>
<feature type="domain" description="Protein kinase" evidence="15">
    <location>
        <begin position="538"/>
        <end position="815"/>
    </location>
</feature>
<dbReference type="SUPFAM" id="SSF56112">
    <property type="entry name" value="Protein kinase-like (PK-like)"/>
    <property type="match status" value="1"/>
</dbReference>
<dbReference type="InterPro" id="IPR011009">
    <property type="entry name" value="Kinase-like_dom_sf"/>
</dbReference>
<dbReference type="InterPro" id="IPR001611">
    <property type="entry name" value="Leu-rich_rpt"/>
</dbReference>
<feature type="region of interest" description="Disordered" evidence="13">
    <location>
        <begin position="863"/>
        <end position="887"/>
    </location>
</feature>
<dbReference type="FunFam" id="3.80.10.10:FF:001001">
    <property type="entry name" value="Probable inactive leucine-rich repeat receptor-like protein kinase At3g03770"/>
    <property type="match status" value="1"/>
</dbReference>
<evidence type="ECO:0000256" key="9">
    <source>
        <dbReference type="ARBA" id="ARBA00022989"/>
    </source>
</evidence>
<accession>A0A498IHZ8</accession>
<dbReference type="Pfam" id="PF03195">
    <property type="entry name" value="LOB"/>
    <property type="match status" value="1"/>
</dbReference>
<keyword evidence="5" id="KW-0433">Leucine-rich repeat</keyword>
<dbReference type="EMBL" id="RDQH01000338">
    <property type="protein sequence ID" value="RXH81647.1"/>
    <property type="molecule type" value="Genomic_DNA"/>
</dbReference>
<evidence type="ECO:0000256" key="12">
    <source>
        <dbReference type="ARBA" id="ARBA00023180"/>
    </source>
</evidence>
<dbReference type="Pfam" id="PF07714">
    <property type="entry name" value="PK_Tyr_Ser-Thr"/>
    <property type="match status" value="1"/>
</dbReference>
<keyword evidence="4" id="KW-1003">Cell membrane</keyword>
<dbReference type="InterPro" id="IPR004883">
    <property type="entry name" value="LOB"/>
</dbReference>
<reference evidence="17 18" key="1">
    <citation type="submission" date="2018-10" db="EMBL/GenBank/DDBJ databases">
        <title>A high-quality apple genome assembly.</title>
        <authorList>
            <person name="Hu J."/>
        </authorList>
    </citation>
    <scope>NUCLEOTIDE SEQUENCE [LARGE SCALE GENOMIC DNA]</scope>
    <source>
        <strain evidence="18">cv. HFTH1</strain>
        <tissue evidence="17">Young leaf</tissue>
    </source>
</reference>
<feature type="region of interest" description="Disordered" evidence="13">
    <location>
        <begin position="700"/>
        <end position="722"/>
    </location>
</feature>
<protein>
    <recommendedName>
        <fullName evidence="19">Protein kinase domain-containing protein</fullName>
    </recommendedName>
</protein>
<feature type="compositionally biased region" description="Low complexity" evidence="13">
    <location>
        <begin position="705"/>
        <end position="716"/>
    </location>
</feature>
<evidence type="ECO:0000256" key="1">
    <source>
        <dbReference type="ARBA" id="ARBA00004251"/>
    </source>
</evidence>
<dbReference type="STRING" id="3750.A0A498IHZ8"/>
<evidence type="ECO:0000256" key="10">
    <source>
        <dbReference type="ARBA" id="ARBA00023136"/>
    </source>
</evidence>
<dbReference type="SUPFAM" id="SSF52058">
    <property type="entry name" value="L domain-like"/>
    <property type="match status" value="1"/>
</dbReference>
<gene>
    <name evidence="17" type="ORF">DVH24_035068</name>
</gene>
<feature type="compositionally biased region" description="Basic and acidic residues" evidence="13">
    <location>
        <begin position="863"/>
        <end position="874"/>
    </location>
</feature>
<evidence type="ECO:0000256" key="2">
    <source>
        <dbReference type="ARBA" id="ARBA00005474"/>
    </source>
</evidence>
<feature type="transmembrane region" description="Helical" evidence="14">
    <location>
        <begin position="15"/>
        <end position="38"/>
    </location>
</feature>
<dbReference type="PROSITE" id="PS50011">
    <property type="entry name" value="PROTEIN_KINASE_DOM"/>
    <property type="match status" value="1"/>
</dbReference>
<keyword evidence="12" id="KW-0325">Glycoprotein</keyword>
<feature type="domain" description="LOB" evidence="16">
    <location>
        <begin position="913"/>
        <end position="1015"/>
    </location>
</feature>
<dbReference type="Gene3D" id="1.10.510.10">
    <property type="entry name" value="Transferase(Phosphotransferase) domain 1"/>
    <property type="match status" value="1"/>
</dbReference>
<sequence length="1111" mass="121339">MKSQRICVGFGKAKACGFVTIIIFVDLFGSQVTLNYLFNLQSIELRVSVYGFGKLNVLTGTAMAKLSLSFLPLVLAIILSSVRHSEQRQSSEAQTLLRITQLINFPVVKSLNNDTDFCNFEVNAAFTVSCYEGSITQLHIIGEKPAPLLPQNFSIDSFVTTLVKLPRLKVLTLVSVGLWGTLPAKIARLSTLEILNVTSNFLNGTIPPELSSLTSLQTLVLDDNMFSGPLPEGLSSLPVLSVLSLKKNSFNSSLPSSLSDLENLRVLGLSQNRFHGELPDLSRLTNLQVLEVGDNAFGPQFPKLGKKLVTLVLRKNKFRSSIPAELSSYYQLQRLDVSSNVFMGPFPPSLLSLPSITYLNISGNKFTGMLSENLPCNAELKAVDLSSNLLTGSLPKCLESDSKDRVVLYARNCLATSNQNQHPVQFCLNGALAVGIVPDQSKRKKASKAALAIGIIGGIFGGVLLVGLIFLVYRRINTNKTLKKSPPRSITENASSGFTSKLLSDARYISQTMKTGALGLPSYRTFSLEELEDATQNFDTSTFMGEGSHGQMYRGQLKDGSFVAIRCLKMKGSHSTQNFMHHIELIMKLRHRHLVSALGHCFECYLDDSSVSRIFLVFEYVPYGTLRSWISEGHPRRSLAWTQRIAAAIGIAKGIQFLHTGIMPGVYSSNLKITDILLDQNFGAKISSYNLPLLEENMEQGGHGVSSSGSITSSTGARKKHDDRTDVHDFGVILLELIKGRPVKSEAQIEDLEDQVQVALTADDAARRSVVDSRIKQTCLDLSVKTMMEVCVRCLRKDPADRPSIEDVLWNLQYAEQVQDAWQGGESQSSEDSPVSSPKPPRLAFKFQSFQYNSHCLMADPAVQRDHGTSESRRKGTSIGGGGKRASMEAAVGTTTINSNAVGSGGGGGGGAAPCGACKFLRRKCISGCIFAPYFGSDQGAARFAAVHKVFGASNVSKLLLHIPLNRRHDAVVTISYEAQARLSDPVYGCVSTILALQQQVASLQAELAMVQTQLINSRFAFANALQITSQQQQHEQQQSLALMLQPAYSNNSSATTNLINMNSFTSNFDIEAAPSSQSFMEPLQLSRPSRDDEDDEEESRVPLLFANDRY</sequence>
<proteinExistence type="inferred from homology"/>
<keyword evidence="7" id="KW-0732">Signal</keyword>
<keyword evidence="10 14" id="KW-0472">Membrane</keyword>
<dbReference type="Pfam" id="PF00560">
    <property type="entry name" value="LRR_1"/>
    <property type="match status" value="2"/>
</dbReference>
<evidence type="ECO:0008006" key="19">
    <source>
        <dbReference type="Google" id="ProtNLM"/>
    </source>
</evidence>
<dbReference type="GO" id="GO:0005524">
    <property type="term" value="F:ATP binding"/>
    <property type="evidence" value="ECO:0007669"/>
    <property type="project" value="InterPro"/>
</dbReference>
<evidence type="ECO:0000256" key="8">
    <source>
        <dbReference type="ARBA" id="ARBA00022737"/>
    </source>
</evidence>
<dbReference type="AlphaFoldDB" id="A0A498IHZ8"/>
<dbReference type="FunFam" id="1.10.510.10:FF:000431">
    <property type="entry name" value="Putative inactive leucine-rich repeat receptor-like protein kinase"/>
    <property type="match status" value="1"/>
</dbReference>
<evidence type="ECO:0000256" key="3">
    <source>
        <dbReference type="ARBA" id="ARBA00009592"/>
    </source>
</evidence>
<feature type="transmembrane region" description="Helical" evidence="14">
    <location>
        <begin position="449"/>
        <end position="473"/>
    </location>
</feature>
<comment type="similarity">
    <text evidence="3">Belongs to the RLP family.</text>
</comment>
<dbReference type="Gene3D" id="3.30.200.20">
    <property type="entry name" value="Phosphorylase Kinase, domain 1"/>
    <property type="match status" value="1"/>
</dbReference>
<evidence type="ECO:0000256" key="11">
    <source>
        <dbReference type="ARBA" id="ARBA00023170"/>
    </source>
</evidence>
<dbReference type="PROSITE" id="PS50891">
    <property type="entry name" value="LOB"/>
    <property type="match status" value="1"/>
</dbReference>
<evidence type="ECO:0000313" key="18">
    <source>
        <dbReference type="Proteomes" id="UP000290289"/>
    </source>
</evidence>
<evidence type="ECO:0000256" key="5">
    <source>
        <dbReference type="ARBA" id="ARBA00022614"/>
    </source>
</evidence>
<evidence type="ECO:0000256" key="7">
    <source>
        <dbReference type="ARBA" id="ARBA00022729"/>
    </source>
</evidence>
<keyword evidence="9 14" id="KW-1133">Transmembrane helix</keyword>
<comment type="subcellular location">
    <subcellularLocation>
        <location evidence="1">Cell membrane</location>
        <topology evidence="1">Single-pass type I membrane protein</topology>
    </subcellularLocation>
</comment>
<evidence type="ECO:0000313" key="17">
    <source>
        <dbReference type="EMBL" id="RXH81647.1"/>
    </source>
</evidence>
<dbReference type="FunFam" id="3.30.200.20:FF:000285">
    <property type="entry name" value="Putative inactive leucine-rich repeat receptor-like protein kinase"/>
    <property type="match status" value="1"/>
</dbReference>
<dbReference type="Gene3D" id="3.80.10.10">
    <property type="entry name" value="Ribonuclease Inhibitor"/>
    <property type="match status" value="2"/>
</dbReference>
<feature type="compositionally biased region" description="Low complexity" evidence="13">
    <location>
        <begin position="827"/>
        <end position="836"/>
    </location>
</feature>
<dbReference type="GO" id="GO:0005886">
    <property type="term" value="C:plasma membrane"/>
    <property type="evidence" value="ECO:0007669"/>
    <property type="project" value="UniProtKB-SubCell"/>
</dbReference>
<dbReference type="GO" id="GO:0004672">
    <property type="term" value="F:protein kinase activity"/>
    <property type="evidence" value="ECO:0007669"/>
    <property type="project" value="InterPro"/>
</dbReference>
<feature type="region of interest" description="Disordered" evidence="13">
    <location>
        <begin position="1077"/>
        <end position="1111"/>
    </location>
</feature>
<evidence type="ECO:0000259" key="15">
    <source>
        <dbReference type="PROSITE" id="PS50011"/>
    </source>
</evidence>
<comment type="caution">
    <text evidence="17">The sequence shown here is derived from an EMBL/GenBank/DDBJ whole genome shotgun (WGS) entry which is preliminary data.</text>
</comment>
<evidence type="ECO:0000256" key="4">
    <source>
        <dbReference type="ARBA" id="ARBA00022475"/>
    </source>
</evidence>
<dbReference type="InterPro" id="IPR000719">
    <property type="entry name" value="Prot_kinase_dom"/>
</dbReference>
<dbReference type="InterPro" id="IPR001245">
    <property type="entry name" value="Ser-Thr/Tyr_kinase_cat_dom"/>
</dbReference>
<organism evidence="17 18">
    <name type="scientific">Malus domestica</name>
    <name type="common">Apple</name>
    <name type="synonym">Pyrus malus</name>
    <dbReference type="NCBI Taxonomy" id="3750"/>
    <lineage>
        <taxon>Eukaryota</taxon>
        <taxon>Viridiplantae</taxon>
        <taxon>Streptophyta</taxon>
        <taxon>Embryophyta</taxon>
        <taxon>Tracheophyta</taxon>
        <taxon>Spermatophyta</taxon>
        <taxon>Magnoliopsida</taxon>
        <taxon>eudicotyledons</taxon>
        <taxon>Gunneridae</taxon>
        <taxon>Pentapetalae</taxon>
        <taxon>rosids</taxon>
        <taxon>fabids</taxon>
        <taxon>Rosales</taxon>
        <taxon>Rosaceae</taxon>
        <taxon>Amygdaloideae</taxon>
        <taxon>Maleae</taxon>
        <taxon>Malus</taxon>
    </lineage>
</organism>
<feature type="transmembrane region" description="Helical" evidence="14">
    <location>
        <begin position="58"/>
        <end position="79"/>
    </location>
</feature>
<dbReference type="Proteomes" id="UP000290289">
    <property type="component" value="Chromosome 12"/>
</dbReference>
<dbReference type="InterPro" id="IPR032675">
    <property type="entry name" value="LRR_dom_sf"/>
</dbReference>
<evidence type="ECO:0000259" key="16">
    <source>
        <dbReference type="PROSITE" id="PS50891"/>
    </source>
</evidence>